<dbReference type="InterPro" id="IPR050249">
    <property type="entry name" value="Pseudomonas-type_ThrB"/>
</dbReference>
<name>A0A4V6KPN7_9SPHI</name>
<proteinExistence type="predicted"/>
<dbReference type="InterPro" id="IPR002575">
    <property type="entry name" value="Aminoglycoside_PTrfase"/>
</dbReference>
<keyword evidence="2" id="KW-0808">Transferase</keyword>
<evidence type="ECO:0000313" key="2">
    <source>
        <dbReference type="EMBL" id="VTR30298.1"/>
    </source>
</evidence>
<dbReference type="EMBL" id="LR590484">
    <property type="protein sequence ID" value="VTR30298.1"/>
    <property type="molecule type" value="Genomic_DNA"/>
</dbReference>
<evidence type="ECO:0000313" key="3">
    <source>
        <dbReference type="Proteomes" id="UP000308196"/>
    </source>
</evidence>
<dbReference type="PANTHER" id="PTHR21064:SF5">
    <property type="entry name" value="SLR1880 PROTEIN"/>
    <property type="match status" value="1"/>
</dbReference>
<accession>A0A4V6KPN7</accession>
<dbReference type="SUPFAM" id="SSF56112">
    <property type="entry name" value="Protein kinase-like (PK-like)"/>
    <property type="match status" value="1"/>
</dbReference>
<dbReference type="STRING" id="1123265.GCA_000686625_04745"/>
<dbReference type="Gene3D" id="3.90.1200.10">
    <property type="match status" value="1"/>
</dbReference>
<gene>
    <name evidence="2" type="ORF">NCTC11429_00616</name>
</gene>
<dbReference type="KEGG" id="stha:NCTC11429_00616"/>
<reference evidence="2 3" key="1">
    <citation type="submission" date="2019-05" db="EMBL/GenBank/DDBJ databases">
        <authorList>
            <consortium name="Pathogen Informatics"/>
        </authorList>
    </citation>
    <scope>NUCLEOTIDE SEQUENCE [LARGE SCALE GENOMIC DNA]</scope>
    <source>
        <strain evidence="2 3">NCTC11429</strain>
    </source>
</reference>
<dbReference type="Proteomes" id="UP000308196">
    <property type="component" value="Chromosome"/>
</dbReference>
<dbReference type="GO" id="GO:0016740">
    <property type="term" value="F:transferase activity"/>
    <property type="evidence" value="ECO:0007669"/>
    <property type="project" value="UniProtKB-KW"/>
</dbReference>
<feature type="domain" description="Aminoglycoside phosphotransferase" evidence="1">
    <location>
        <begin position="25"/>
        <end position="260"/>
    </location>
</feature>
<sequence>MSDFNQLVVESAAKQFTLEGDIISVQPFGSGHINDTYRVVSSVNNGISYLLQRINHHVFPNVDGLMHNIAIVTKHLSKKVKVAQGKRVTDHVLTIIPTVEGKLYTKDSQGNYWRMFILIEDTKSYDIVETEVQAAEGGRAFGLFQKQLSDLDASQIVEVLPNFHNIEFRLDNLRKAIETDVCQRVDAVKNKLDFIFSREGRMKTILDLGNKGALPVRITHNDTKFNNVLLDIHDKMQCVIDLDTVMPGYVAYDFGDAIRTIINPVAEDEKDVSKVVLNLGLYKAYAEGYLEEANAFLTTLEKETLVDGAFLLPYMQGVRFLTDYLEGDHYYKTKYDEHNLVRTNTQLKLVEEMEKNEEFMRKVIFDSI</sequence>
<dbReference type="PANTHER" id="PTHR21064">
    <property type="entry name" value="AMINOGLYCOSIDE PHOSPHOTRANSFERASE DOMAIN-CONTAINING PROTEIN-RELATED"/>
    <property type="match status" value="1"/>
</dbReference>
<organism evidence="2 3">
    <name type="scientific">Sphingobacterium thalpophilum</name>
    <dbReference type="NCBI Taxonomy" id="259"/>
    <lineage>
        <taxon>Bacteria</taxon>
        <taxon>Pseudomonadati</taxon>
        <taxon>Bacteroidota</taxon>
        <taxon>Sphingobacteriia</taxon>
        <taxon>Sphingobacteriales</taxon>
        <taxon>Sphingobacteriaceae</taxon>
        <taxon>Sphingobacterium</taxon>
    </lineage>
</organism>
<protein>
    <submittedName>
        <fullName evidence="2">Phosphotransferase enzyme family</fullName>
    </submittedName>
</protein>
<dbReference type="GeneID" id="78461419"/>
<dbReference type="AlphaFoldDB" id="A0A4V6KPN7"/>
<dbReference type="RefSeq" id="WP_028071318.1">
    <property type="nucleotide sequence ID" value="NZ_CP158797.1"/>
</dbReference>
<dbReference type="InterPro" id="IPR011009">
    <property type="entry name" value="Kinase-like_dom_sf"/>
</dbReference>
<dbReference type="Pfam" id="PF01636">
    <property type="entry name" value="APH"/>
    <property type="match status" value="1"/>
</dbReference>
<evidence type="ECO:0000259" key="1">
    <source>
        <dbReference type="Pfam" id="PF01636"/>
    </source>
</evidence>